<reference evidence="4 5" key="1">
    <citation type="submission" date="2019-03" db="EMBL/GenBank/DDBJ databases">
        <title>Genomic Encyclopedia of Type Strains, Phase IV (KMG-IV): sequencing the most valuable type-strain genomes for metagenomic binning, comparative biology and taxonomic classification.</title>
        <authorList>
            <person name="Goeker M."/>
        </authorList>
    </citation>
    <scope>NUCLEOTIDE SEQUENCE [LARGE SCALE GENOMIC DNA]</scope>
    <source>
        <strain evidence="4 5">DSM 13587</strain>
    </source>
</reference>
<feature type="active site" evidence="1">
    <location>
        <position position="143"/>
    </location>
</feature>
<keyword evidence="2" id="KW-0732">Signal</keyword>
<evidence type="ECO:0000313" key="5">
    <source>
        <dbReference type="Proteomes" id="UP000295717"/>
    </source>
</evidence>
<dbReference type="FunFam" id="1.10.8.350:FF:000001">
    <property type="entry name" value="Lytic murein transglycosylase B"/>
    <property type="match status" value="1"/>
</dbReference>
<evidence type="ECO:0000256" key="1">
    <source>
        <dbReference type="PIRSR" id="PIRSR611757-1"/>
    </source>
</evidence>
<evidence type="ECO:0000256" key="2">
    <source>
        <dbReference type="SAM" id="SignalP"/>
    </source>
</evidence>
<dbReference type="RefSeq" id="WP_132974954.1">
    <property type="nucleotide sequence ID" value="NZ_SMAO01000001.1"/>
</dbReference>
<dbReference type="InterPro" id="IPR011757">
    <property type="entry name" value="Lytic_transglycosylase_MltB"/>
</dbReference>
<dbReference type="GO" id="GO:0008933">
    <property type="term" value="F:peptidoglycan lytic transglycosylase activity"/>
    <property type="evidence" value="ECO:0007669"/>
    <property type="project" value="TreeGrafter"/>
</dbReference>
<dbReference type="OrthoDB" id="9772911at2"/>
<protein>
    <submittedName>
        <fullName evidence="4">Membrane-bound lytic murein transglycosylase B</fullName>
    </submittedName>
</protein>
<dbReference type="InterPro" id="IPR043426">
    <property type="entry name" value="MltB-like"/>
</dbReference>
<dbReference type="Pfam" id="PF13406">
    <property type="entry name" value="SLT_2"/>
    <property type="match status" value="1"/>
</dbReference>
<comment type="caution">
    <text evidence="4">The sequence shown here is derived from an EMBL/GenBank/DDBJ whole genome shotgun (WGS) entry which is preliminary data.</text>
</comment>
<dbReference type="PANTHER" id="PTHR30163:SF9">
    <property type="entry name" value="MEMBRANE-BOUND LYTIC MUREIN TRANSGLYCOSYLASE B"/>
    <property type="match status" value="1"/>
</dbReference>
<dbReference type="NCBIfam" id="NF008029">
    <property type="entry name" value="PRK10760.1"/>
    <property type="match status" value="1"/>
</dbReference>
<proteinExistence type="predicted"/>
<feature type="chain" id="PRO_5020285193" evidence="2">
    <location>
        <begin position="18"/>
        <end position="353"/>
    </location>
</feature>
<evidence type="ECO:0000259" key="3">
    <source>
        <dbReference type="Pfam" id="PF13406"/>
    </source>
</evidence>
<dbReference type="Gene3D" id="1.10.530.10">
    <property type="match status" value="1"/>
</dbReference>
<name>A0A4R3N509_9GAMM</name>
<dbReference type="Gene3D" id="1.10.8.350">
    <property type="entry name" value="Bacterial muramidase"/>
    <property type="match status" value="1"/>
</dbReference>
<dbReference type="SUPFAM" id="SSF53955">
    <property type="entry name" value="Lysozyme-like"/>
    <property type="match status" value="1"/>
</dbReference>
<dbReference type="InterPro" id="IPR023346">
    <property type="entry name" value="Lysozyme-like_dom_sf"/>
</dbReference>
<gene>
    <name evidence="4" type="ORF">EDC35_101178</name>
</gene>
<dbReference type="AlphaFoldDB" id="A0A4R3N509"/>
<organism evidence="4 5">
    <name type="scientific">Thiobaca trueperi</name>
    <dbReference type="NCBI Taxonomy" id="127458"/>
    <lineage>
        <taxon>Bacteria</taxon>
        <taxon>Pseudomonadati</taxon>
        <taxon>Pseudomonadota</taxon>
        <taxon>Gammaproteobacteria</taxon>
        <taxon>Chromatiales</taxon>
        <taxon>Chromatiaceae</taxon>
        <taxon>Thiobaca</taxon>
    </lineage>
</organism>
<dbReference type="GO" id="GO:0009253">
    <property type="term" value="P:peptidoglycan catabolic process"/>
    <property type="evidence" value="ECO:0007669"/>
    <property type="project" value="TreeGrafter"/>
</dbReference>
<dbReference type="Proteomes" id="UP000295717">
    <property type="component" value="Unassembled WGS sequence"/>
</dbReference>
<dbReference type="PROSITE" id="PS51257">
    <property type="entry name" value="PROKAR_LIPOPROTEIN"/>
    <property type="match status" value="1"/>
</dbReference>
<dbReference type="PANTHER" id="PTHR30163">
    <property type="entry name" value="MEMBRANE-BOUND LYTIC MUREIN TRANSGLYCOSYLASE B"/>
    <property type="match status" value="1"/>
</dbReference>
<accession>A0A4R3N509</accession>
<feature type="domain" description="Transglycosylase SLT" evidence="3">
    <location>
        <begin position="43"/>
        <end position="338"/>
    </location>
</feature>
<dbReference type="EMBL" id="SMAO01000001">
    <property type="protein sequence ID" value="TCT23864.1"/>
    <property type="molecule type" value="Genomic_DNA"/>
</dbReference>
<keyword evidence="5" id="KW-1185">Reference proteome</keyword>
<dbReference type="CDD" id="cd13399">
    <property type="entry name" value="Slt35-like"/>
    <property type="match status" value="1"/>
</dbReference>
<sequence>MRAPLLCVLVIQLLFLAGCSSNPPRDSGAAINVQISGDFAGSPEAKRFVQRMAQQHGFNPTETAAVISRAQRKQSIIDLMNQQAPSRSTGPNGAWTRYRAKFLTDDTIGNGVAFWQRNQAALQQAQSRYGVPPEYVIAIIGVETRFGGFVGKTRIIDALATLAFAYPRRADYFASELEAYLIMTRDEGVDPFQPRGSFAGAMGLGQFMPSSFHKYAVDLTGDGHRNLWDPADAIGSVANYFKGHGWQAGQAVAVRAQVQPGSNAGRLKTGFDTRYGVNELAAKGITPAGSLGGVTQVSLLQLDAKGGYEYWLGLPNFYVITRYNHSTYYAMAVHQLAQAIRARKGGVRLSASD</sequence>
<feature type="signal peptide" evidence="2">
    <location>
        <begin position="1"/>
        <end position="17"/>
    </location>
</feature>
<dbReference type="NCBIfam" id="TIGR02282">
    <property type="entry name" value="MltB"/>
    <property type="match status" value="1"/>
</dbReference>
<evidence type="ECO:0000313" key="4">
    <source>
        <dbReference type="EMBL" id="TCT23864.1"/>
    </source>
</evidence>
<dbReference type="InterPro" id="IPR031304">
    <property type="entry name" value="SLT_2"/>
</dbReference>